<accession>A0A1E3LYA9</accession>
<dbReference type="Pfam" id="PF07715">
    <property type="entry name" value="Plug"/>
    <property type="match status" value="1"/>
</dbReference>
<protein>
    <submittedName>
        <fullName evidence="10">TonB-dependent receptor</fullName>
    </submittedName>
</protein>
<dbReference type="Proteomes" id="UP000094487">
    <property type="component" value="Unassembled WGS sequence"/>
</dbReference>
<keyword evidence="11" id="KW-1185">Reference proteome</keyword>
<keyword evidence="5" id="KW-0998">Cell outer membrane</keyword>
<feature type="chain" id="PRO_5009132165" evidence="7">
    <location>
        <begin position="32"/>
        <end position="954"/>
    </location>
</feature>
<keyword evidence="3 6" id="KW-0798">TonB box</keyword>
<evidence type="ECO:0000256" key="4">
    <source>
        <dbReference type="ARBA" id="ARBA00023136"/>
    </source>
</evidence>
<evidence type="ECO:0000259" key="8">
    <source>
        <dbReference type="Pfam" id="PF00593"/>
    </source>
</evidence>
<evidence type="ECO:0000313" key="11">
    <source>
        <dbReference type="Proteomes" id="UP000094487"/>
    </source>
</evidence>
<gene>
    <name evidence="10" type="ORF">BFL28_02315</name>
</gene>
<proteinExistence type="inferred from homology"/>
<feature type="signal peptide" evidence="7">
    <location>
        <begin position="1"/>
        <end position="31"/>
    </location>
</feature>
<dbReference type="PANTHER" id="PTHR40980">
    <property type="entry name" value="PLUG DOMAIN-CONTAINING PROTEIN"/>
    <property type="match status" value="1"/>
</dbReference>
<dbReference type="GO" id="GO:0009279">
    <property type="term" value="C:cell outer membrane"/>
    <property type="evidence" value="ECO:0007669"/>
    <property type="project" value="UniProtKB-SubCell"/>
</dbReference>
<dbReference type="CDD" id="cd01347">
    <property type="entry name" value="ligand_gated_channel"/>
    <property type="match status" value="1"/>
</dbReference>
<dbReference type="InterPro" id="IPR010917">
    <property type="entry name" value="TonB_rcpt_CS"/>
</dbReference>
<comment type="caution">
    <text evidence="10">The sequence shown here is derived from an EMBL/GenBank/DDBJ whole genome shotgun (WGS) entry which is preliminary data.</text>
</comment>
<evidence type="ECO:0000313" key="10">
    <source>
        <dbReference type="EMBL" id="ODP37820.1"/>
    </source>
</evidence>
<dbReference type="InterPro" id="IPR012910">
    <property type="entry name" value="Plug_dom"/>
</dbReference>
<evidence type="ECO:0000256" key="7">
    <source>
        <dbReference type="SAM" id="SignalP"/>
    </source>
</evidence>
<dbReference type="AlphaFoldDB" id="A0A1E3LYA9"/>
<comment type="subcellular location">
    <subcellularLocation>
        <location evidence="1 6">Cell outer membrane</location>
    </subcellularLocation>
</comment>
<dbReference type="STRING" id="1888892.BFL28_02315"/>
<dbReference type="InterPro" id="IPR000531">
    <property type="entry name" value="Beta-barrel_TonB"/>
</dbReference>
<reference evidence="10 11" key="1">
    <citation type="submission" date="2016-08" db="EMBL/GenBank/DDBJ databases">
        <title>Draft genome of the agarase producing Sphingomonas sp. MCT13.</title>
        <authorList>
            <person name="D'Andrea M.M."/>
            <person name="Rossolini G.M."/>
            <person name="Thaller M.C."/>
        </authorList>
    </citation>
    <scope>NUCLEOTIDE SEQUENCE [LARGE SCALE GENOMIC DNA]</scope>
    <source>
        <strain evidence="10 11">MCT13</strain>
    </source>
</reference>
<keyword evidence="10" id="KW-0675">Receptor</keyword>
<feature type="domain" description="TonB-dependent receptor-like beta-barrel" evidence="8">
    <location>
        <begin position="580"/>
        <end position="920"/>
    </location>
</feature>
<dbReference type="Gene3D" id="2.170.130.10">
    <property type="entry name" value="TonB-dependent receptor, plug domain"/>
    <property type="match status" value="1"/>
</dbReference>
<evidence type="ECO:0000256" key="5">
    <source>
        <dbReference type="ARBA" id="ARBA00023237"/>
    </source>
</evidence>
<dbReference type="InterPro" id="IPR037066">
    <property type="entry name" value="Plug_dom_sf"/>
</dbReference>
<dbReference type="EMBL" id="MDDS01000024">
    <property type="protein sequence ID" value="ODP37820.1"/>
    <property type="molecule type" value="Genomic_DNA"/>
</dbReference>
<dbReference type="Gene3D" id="2.40.170.20">
    <property type="entry name" value="TonB-dependent receptor, beta-barrel domain"/>
    <property type="match status" value="2"/>
</dbReference>
<dbReference type="InterPro" id="IPR036942">
    <property type="entry name" value="Beta-barrel_TonB_sf"/>
</dbReference>
<evidence type="ECO:0000256" key="1">
    <source>
        <dbReference type="ARBA" id="ARBA00004442"/>
    </source>
</evidence>
<comment type="similarity">
    <text evidence="6">Belongs to the TonB-dependent receptor family.</text>
</comment>
<organism evidence="10 11">
    <name type="scientific">Sphingomonas turrisvirgatae</name>
    <dbReference type="NCBI Taxonomy" id="1888892"/>
    <lineage>
        <taxon>Bacteria</taxon>
        <taxon>Pseudomonadati</taxon>
        <taxon>Pseudomonadota</taxon>
        <taxon>Alphaproteobacteria</taxon>
        <taxon>Sphingomonadales</taxon>
        <taxon>Sphingomonadaceae</taxon>
        <taxon>Sphingomonas</taxon>
    </lineage>
</organism>
<evidence type="ECO:0000259" key="9">
    <source>
        <dbReference type="Pfam" id="PF07715"/>
    </source>
</evidence>
<dbReference type="OrthoDB" id="5476657at2"/>
<evidence type="ECO:0000256" key="6">
    <source>
        <dbReference type="RuleBase" id="RU003357"/>
    </source>
</evidence>
<dbReference type="InterPro" id="IPR010104">
    <property type="entry name" value="TonB_rcpt_bac"/>
</dbReference>
<dbReference type="RefSeq" id="WP_069320541.1">
    <property type="nucleotide sequence ID" value="NZ_MDDS01000024.1"/>
</dbReference>
<feature type="domain" description="TonB-dependent receptor plug" evidence="9">
    <location>
        <begin position="62"/>
        <end position="169"/>
    </location>
</feature>
<evidence type="ECO:0000256" key="3">
    <source>
        <dbReference type="ARBA" id="ARBA00023077"/>
    </source>
</evidence>
<dbReference type="NCBIfam" id="TIGR01782">
    <property type="entry name" value="TonB-Xanth-Caul"/>
    <property type="match status" value="1"/>
</dbReference>
<keyword evidence="2 7" id="KW-0732">Signal</keyword>
<dbReference type="Pfam" id="PF00593">
    <property type="entry name" value="TonB_dep_Rec_b-barrel"/>
    <property type="match status" value="1"/>
</dbReference>
<evidence type="ECO:0000256" key="2">
    <source>
        <dbReference type="ARBA" id="ARBA00022729"/>
    </source>
</evidence>
<name>A0A1E3LYA9_9SPHN</name>
<sequence length="954" mass="103264">MAYRNLLSNRARLATASALTMALAMANAAHAQEGPTAEEQAAEGEIVVSGFRSSLNQALEVKRSSASLVDAIVAEDIAKFPDQNLAESLQRIPGVAIERQGGEGRRISVRGLGAQFTAVRLNGLQTIAAGADNASRSFDFNIFASELFNSLVVHKSYEASLDEGSLGAVVDLNTGNPLAGKHGLTVALNAQGVYNSNTEKVKPRVAGLISYKAPSGVWGANVSVAYSKTYSQETGHDTVRWAQSTFDSVNGTPCWTTPNRGGSYVPSAICNQAALAFHPRIPRYVDDRRYRERLGVTGSFQLAPTERTKLSIDALYSKFDELQDFQTAEVLFRGNERAVDVVNFTVRDEASSLSGVPNRTMVTGTFNDAWVRTEHYQRDMNTEFYQLSGKLDHEFSDSFRVHLLAGLSKSTSDVPRETAIMFDDRDAQGFKYDYTDMRRPVIAFGTSVTDPASFQITEIRDSLSRVDNKFRTFSGSAEWQVTEDFKVSGGGFYRRYEFDRVGSDRNTVICPSVNTPTRDVVLGTVTCTPTSVFGPSAVYGYQVTSALASLYNLPASANAAPGTTTSWLVANLPAAAAYTNLYGITPRLNEGGTRGVIEETKGAFLQFDASGQMFGMDYSVNAGIRYARTDQNSRGYNSGTVVTIDRDYEDWLPAFNFSLTPIENVVIRAAASEVMTRPELGDLTPGGSVDGFNYRVSFGNPFLDPYRASSYDLAIEWYFRPQALFSVAYFKKDVQSFPIARSTTGTYASTGLPTSIINPSSPAATNVEGAPWTIASIVNGTGAKIDGFEVAFQTPLWFLPGFLKNFGVIANATFVSSSADYSVQGPGTTVNAAGAVPLTNVAALPGQLYNLSKRSANGTLYYEDSKLSARVSGAYRSPFVVGPSGTGNVFEGTNESLYFDASISYKVTDFLTLSLEGINLTNEKQDRFADVASDRMLTLFGVGRTITAGVRVGF</sequence>
<keyword evidence="4 6" id="KW-0472">Membrane</keyword>
<dbReference type="SUPFAM" id="SSF56935">
    <property type="entry name" value="Porins"/>
    <property type="match status" value="1"/>
</dbReference>
<dbReference type="PANTHER" id="PTHR40980:SF3">
    <property type="entry name" value="TONB-DEPENDENT RECEPTOR-LIKE BETA-BARREL DOMAIN-CONTAINING PROTEIN"/>
    <property type="match status" value="1"/>
</dbReference>
<dbReference type="PROSITE" id="PS01156">
    <property type="entry name" value="TONB_DEPENDENT_REC_2"/>
    <property type="match status" value="1"/>
</dbReference>